<feature type="binding site" evidence="10">
    <location>
        <begin position="97"/>
        <end position="106"/>
    </location>
    <ligand>
        <name>FMN</name>
        <dbReference type="ChEBI" id="CHEBI:58210"/>
    </ligand>
</feature>
<dbReference type="InterPro" id="IPR039261">
    <property type="entry name" value="FNR_nucleotide-bd"/>
</dbReference>
<dbReference type="Pfam" id="PF00258">
    <property type="entry name" value="Flavodoxin_1"/>
    <property type="match status" value="1"/>
</dbReference>
<name>A0AAV7XEI4_9NEOP</name>
<dbReference type="SUPFAM" id="SSF52343">
    <property type="entry name" value="Ferredoxin reductase-like, C-terminal NADP-linked domain"/>
    <property type="match status" value="1"/>
</dbReference>
<keyword evidence="8 10" id="KW-0521">NADP</keyword>
<dbReference type="InterPro" id="IPR001709">
    <property type="entry name" value="Flavoprot_Pyr_Nucl_cyt_Rdtase"/>
</dbReference>
<dbReference type="FunFam" id="3.40.50.360:FF:000015">
    <property type="entry name" value="NADPH-dependent diflavin oxidoreductase 1"/>
    <property type="match status" value="1"/>
</dbReference>
<dbReference type="InterPro" id="IPR008254">
    <property type="entry name" value="Flavodoxin/NO_synth"/>
</dbReference>
<dbReference type="Proteomes" id="UP001075354">
    <property type="component" value="Chromosome 11"/>
</dbReference>
<dbReference type="GO" id="GO:0005829">
    <property type="term" value="C:cytosol"/>
    <property type="evidence" value="ECO:0007669"/>
    <property type="project" value="TreeGrafter"/>
</dbReference>
<dbReference type="InterPro" id="IPR001433">
    <property type="entry name" value="OxRdtase_FAD/NAD-bd"/>
</dbReference>
<feature type="binding site" evidence="10">
    <location>
        <begin position="59"/>
        <end position="62"/>
    </location>
    <ligand>
        <name>FMN</name>
        <dbReference type="ChEBI" id="CHEBI:58210"/>
    </ligand>
</feature>
<keyword evidence="4 10" id="KW-0963">Cytoplasm</keyword>
<keyword evidence="7 10" id="KW-0274">FAD</keyword>
<feature type="binding site" evidence="10">
    <location>
        <begin position="520"/>
        <end position="524"/>
    </location>
    <ligand>
        <name>NADP(+)</name>
        <dbReference type="ChEBI" id="CHEBI:58349"/>
    </ligand>
</feature>
<dbReference type="GO" id="GO:0016226">
    <property type="term" value="P:iron-sulfur cluster assembly"/>
    <property type="evidence" value="ECO:0007669"/>
    <property type="project" value="UniProtKB-UniRule"/>
</dbReference>
<dbReference type="GO" id="GO:0005634">
    <property type="term" value="C:nucleus"/>
    <property type="evidence" value="ECO:0007669"/>
    <property type="project" value="UniProtKB-ARBA"/>
</dbReference>
<feature type="domain" description="FAD-binding FR-type" evidence="12">
    <location>
        <begin position="195"/>
        <end position="442"/>
    </location>
</feature>
<comment type="function">
    <text evidence="10">NADPH-dependent reductase which is a central component of the cytosolic iron-sulfur (Fe-S) protein assembly (CIA) machinery. Transfers electrons from NADPH via its FAD and FMN prosthetic groups to the [2Fe-2S] cluster of the anamorsin/DRE2 homolog, another key component of the CIA machinery. In turn, this reduced cluster provides electrons for assembly of cytosolic iron-sulfur cluster proteins.</text>
</comment>
<keyword evidence="14" id="KW-1185">Reference proteome</keyword>
<evidence type="ECO:0000256" key="8">
    <source>
        <dbReference type="ARBA" id="ARBA00022857"/>
    </source>
</evidence>
<feature type="binding site" evidence="10">
    <location>
        <position position="594"/>
    </location>
    <ligand>
        <name>FAD</name>
        <dbReference type="ChEBI" id="CHEBI:57692"/>
    </ligand>
</feature>
<dbReference type="InterPro" id="IPR029039">
    <property type="entry name" value="Flavoprotein-like_sf"/>
</dbReference>
<dbReference type="PROSITE" id="PS51384">
    <property type="entry name" value="FAD_FR"/>
    <property type="match status" value="1"/>
</dbReference>
<reference evidence="13" key="1">
    <citation type="submission" date="2022-12" db="EMBL/GenBank/DDBJ databases">
        <title>Chromosome-level genome assembly of the bean flower thrips Megalurothrips usitatus.</title>
        <authorList>
            <person name="Ma L."/>
            <person name="Liu Q."/>
            <person name="Li H."/>
            <person name="Cai W."/>
        </authorList>
    </citation>
    <scope>NUCLEOTIDE SEQUENCE</scope>
    <source>
        <strain evidence="13">Cailab_2022a</strain>
    </source>
</reference>
<evidence type="ECO:0000313" key="14">
    <source>
        <dbReference type="Proteomes" id="UP001075354"/>
    </source>
</evidence>
<keyword evidence="6 10" id="KW-0288">FMN</keyword>
<dbReference type="SUPFAM" id="SSF52218">
    <property type="entry name" value="Flavoproteins"/>
    <property type="match status" value="1"/>
</dbReference>
<evidence type="ECO:0000256" key="9">
    <source>
        <dbReference type="ARBA" id="ARBA00023002"/>
    </source>
</evidence>
<evidence type="ECO:0000259" key="11">
    <source>
        <dbReference type="PROSITE" id="PS50902"/>
    </source>
</evidence>
<feature type="binding site" evidence="10">
    <location>
        <position position="456"/>
    </location>
    <ligand>
        <name>NADP(+)</name>
        <dbReference type="ChEBI" id="CHEBI:58349"/>
    </ligand>
</feature>
<evidence type="ECO:0000256" key="4">
    <source>
        <dbReference type="ARBA" id="ARBA00022490"/>
    </source>
</evidence>
<dbReference type="Gene3D" id="1.20.990.10">
    <property type="entry name" value="NADPH-cytochrome p450 Reductase, Chain A, domain 3"/>
    <property type="match status" value="1"/>
</dbReference>
<dbReference type="GO" id="GO:0050661">
    <property type="term" value="F:NADP binding"/>
    <property type="evidence" value="ECO:0007669"/>
    <property type="project" value="UniProtKB-UniRule"/>
</dbReference>
<organism evidence="13 14">
    <name type="scientific">Megalurothrips usitatus</name>
    <name type="common">bean blossom thrips</name>
    <dbReference type="NCBI Taxonomy" id="439358"/>
    <lineage>
        <taxon>Eukaryota</taxon>
        <taxon>Metazoa</taxon>
        <taxon>Ecdysozoa</taxon>
        <taxon>Arthropoda</taxon>
        <taxon>Hexapoda</taxon>
        <taxon>Insecta</taxon>
        <taxon>Pterygota</taxon>
        <taxon>Neoptera</taxon>
        <taxon>Paraneoptera</taxon>
        <taxon>Thysanoptera</taxon>
        <taxon>Terebrantia</taxon>
        <taxon>Thripoidea</taxon>
        <taxon>Thripidae</taxon>
        <taxon>Megalurothrips</taxon>
    </lineage>
</organism>
<comment type="cofactor">
    <cofactor evidence="2 10">
        <name>FAD</name>
        <dbReference type="ChEBI" id="CHEBI:57692"/>
    </cofactor>
</comment>
<dbReference type="Pfam" id="PF00175">
    <property type="entry name" value="NAD_binding_1"/>
    <property type="match status" value="1"/>
</dbReference>
<sequence>MSSRRLPILYGSQTGTAQDVSERIWREAKRYHLSGPVQAMDDYSITQLIHEKVVVFVCSTTGQGEEPDNMKNFWKFLLRKNLPPNSLQQLKFAVLGLGDSSYAKFNYAAKKLYRRLLNLSATPLLPLGLADDQHDLGSDAIVDPWISQLWECLLKEEPLPHGLLPSSDTKIAARWNISIIETRNIPNPPPIPKRLKSFSVDVKINKRTTSPTHFQDVRLISFTNVPPEVTYQPGDVLLVRPQNAPENVRLLLDLLTGEDAKNAGSNLSPETVFSITENDPDMAVPEPLQSPQSLSNLATYYWDLNAVPRRFILQLLSEVTPNELEKEKLLEMSSTEGQETMYDYLNRPKRTILELLADFPHAVSHIPYPLLFELFSPIRPRAFSIASSPKAHKSELHILVAVVKYKTKLVKPRLGLCSNWLAGLKPKDLIHIWIQKGSLRFPQNAETPIVMVGPGTGVAPFRSFICERDFEGTASSKILHLYFGCRNKKGDFHFSDDWLTLKEKGKLSLYCAFSRDQEEKVYVQHLIAKNTEILWDILKSRGHVFVAGNSSNMPTSVWEAIRDLCVSAGGLTTDSATNMLEQMEREGRYQTETWA</sequence>
<keyword evidence="5 10" id="KW-0285">Flavoprotein</keyword>
<dbReference type="InterPro" id="IPR023173">
    <property type="entry name" value="NADPH_Cyt_P450_Rdtase_alpha"/>
</dbReference>
<dbReference type="PRINTS" id="PR00371">
    <property type="entry name" value="FPNCR"/>
</dbReference>
<dbReference type="GO" id="GO:0010181">
    <property type="term" value="F:FMN binding"/>
    <property type="evidence" value="ECO:0007669"/>
    <property type="project" value="UniProtKB-UniRule"/>
</dbReference>
<dbReference type="EMBL" id="JAPTSV010000011">
    <property type="protein sequence ID" value="KAJ1522765.1"/>
    <property type="molecule type" value="Genomic_DNA"/>
</dbReference>
<comment type="caution">
    <text evidence="10">Lacks conserved residue(s) required for the propagation of feature annotation.</text>
</comment>
<feature type="binding site" evidence="10">
    <location>
        <begin position="381"/>
        <end position="384"/>
    </location>
    <ligand>
        <name>FAD</name>
        <dbReference type="ChEBI" id="CHEBI:57692"/>
    </ligand>
</feature>
<keyword evidence="9 10" id="KW-0560">Oxidoreductase</keyword>
<evidence type="ECO:0000256" key="6">
    <source>
        <dbReference type="ARBA" id="ARBA00022643"/>
    </source>
</evidence>
<dbReference type="Gene3D" id="2.40.30.10">
    <property type="entry name" value="Translation factors"/>
    <property type="match status" value="1"/>
</dbReference>
<comment type="similarity">
    <text evidence="10">In the N-terminal section; belongs to the flavodoxin family.</text>
</comment>
<feature type="domain" description="Flavodoxin-like" evidence="11">
    <location>
        <begin position="6"/>
        <end position="150"/>
    </location>
</feature>
<dbReference type="PROSITE" id="PS50902">
    <property type="entry name" value="FLAVODOXIN_LIKE"/>
    <property type="match status" value="1"/>
</dbReference>
<dbReference type="InterPro" id="IPR001094">
    <property type="entry name" value="Flavdoxin-like"/>
</dbReference>
<dbReference type="AlphaFoldDB" id="A0AAV7XEI4"/>
<comment type="similarity">
    <text evidence="10">Belongs to the NADPH-dependent diflavin oxidoreductase NDOR1 family.</text>
</comment>
<comment type="caution">
    <text evidence="13">The sequence shown here is derived from an EMBL/GenBank/DDBJ whole genome shotgun (WGS) entry which is preliminary data.</text>
</comment>
<evidence type="ECO:0000256" key="1">
    <source>
        <dbReference type="ARBA" id="ARBA00001917"/>
    </source>
</evidence>
<evidence type="ECO:0000256" key="2">
    <source>
        <dbReference type="ARBA" id="ARBA00001974"/>
    </source>
</evidence>
<dbReference type="PRINTS" id="PR00369">
    <property type="entry name" value="FLAVODOXIN"/>
</dbReference>
<dbReference type="GO" id="GO:0016651">
    <property type="term" value="F:oxidoreductase activity, acting on NAD(P)H"/>
    <property type="evidence" value="ECO:0007669"/>
    <property type="project" value="UniProtKB-UniRule"/>
</dbReference>
<dbReference type="Gene3D" id="3.40.50.360">
    <property type="match status" value="1"/>
</dbReference>
<dbReference type="Pfam" id="PF00667">
    <property type="entry name" value="FAD_binding_1"/>
    <property type="match status" value="1"/>
</dbReference>
<evidence type="ECO:0000256" key="10">
    <source>
        <dbReference type="HAMAP-Rule" id="MF_03178"/>
    </source>
</evidence>
<comment type="subcellular location">
    <subcellularLocation>
        <location evidence="3 10">Cytoplasm</location>
    </subcellularLocation>
</comment>
<dbReference type="GO" id="GO:0050660">
    <property type="term" value="F:flavin adenine dinucleotide binding"/>
    <property type="evidence" value="ECO:0007669"/>
    <property type="project" value="UniProtKB-UniRule"/>
</dbReference>
<dbReference type="SUPFAM" id="SSF63380">
    <property type="entry name" value="Riboflavin synthase domain-like"/>
    <property type="match status" value="1"/>
</dbReference>
<dbReference type="FunFam" id="3.40.50.80:FF:000032">
    <property type="entry name" value="NADPH-dependent diflavin oxidoreductase 1"/>
    <property type="match status" value="1"/>
</dbReference>
<feature type="binding site" evidence="10">
    <location>
        <position position="132"/>
    </location>
    <ligand>
        <name>FMN</name>
        <dbReference type="ChEBI" id="CHEBI:58210"/>
    </ligand>
</feature>
<evidence type="ECO:0000256" key="5">
    <source>
        <dbReference type="ARBA" id="ARBA00022630"/>
    </source>
</evidence>
<evidence type="ECO:0000256" key="7">
    <source>
        <dbReference type="ARBA" id="ARBA00022827"/>
    </source>
</evidence>
<dbReference type="InterPro" id="IPR028879">
    <property type="entry name" value="NDOR1"/>
</dbReference>
<dbReference type="InterPro" id="IPR003097">
    <property type="entry name" value="CysJ-like_FAD-binding"/>
</dbReference>
<feature type="binding site" evidence="10">
    <location>
        <begin position="12"/>
        <end position="17"/>
    </location>
    <ligand>
        <name>FMN</name>
        <dbReference type="ChEBI" id="CHEBI:58210"/>
    </ligand>
</feature>
<comment type="catalytic activity">
    <reaction evidence="10">
        <text>2 oxidized [2Fe-2S]-[protein] + NADPH = 2 reduced [2Fe-2S]-[protein] + NADP(+) + H(+)</text>
        <dbReference type="Rhea" id="RHEA:67716"/>
        <dbReference type="Rhea" id="RHEA-COMP:17327"/>
        <dbReference type="Rhea" id="RHEA-COMP:17328"/>
        <dbReference type="ChEBI" id="CHEBI:15378"/>
        <dbReference type="ChEBI" id="CHEBI:33737"/>
        <dbReference type="ChEBI" id="CHEBI:33738"/>
        <dbReference type="ChEBI" id="CHEBI:57783"/>
        <dbReference type="ChEBI" id="CHEBI:58349"/>
    </reaction>
</comment>
<dbReference type="PANTHER" id="PTHR19384:SF10">
    <property type="entry name" value="NADPH-DEPENDENT DIFLAVIN OXIDOREDUCTASE 1"/>
    <property type="match status" value="1"/>
</dbReference>
<dbReference type="GO" id="GO:0160246">
    <property type="term" value="F:NADPH-iron-sulfur [2Fe-2S] protein oxidoreductase activity"/>
    <property type="evidence" value="ECO:0007669"/>
    <property type="project" value="InterPro"/>
</dbReference>
<comment type="cofactor">
    <cofactor evidence="1 10">
        <name>FMN</name>
        <dbReference type="ChEBI" id="CHEBI:58210"/>
    </cofactor>
</comment>
<feature type="binding site" evidence="10">
    <location>
        <begin position="415"/>
        <end position="418"/>
    </location>
    <ligand>
        <name>FAD</name>
        <dbReference type="ChEBI" id="CHEBI:57692"/>
    </ligand>
</feature>
<dbReference type="InterPro" id="IPR017938">
    <property type="entry name" value="Riboflavin_synthase-like_b-brl"/>
</dbReference>
<evidence type="ECO:0000259" key="12">
    <source>
        <dbReference type="PROSITE" id="PS51384"/>
    </source>
</evidence>
<gene>
    <name evidence="13" type="ORF">ONE63_001922</name>
</gene>
<accession>A0AAV7XEI4</accession>
<dbReference type="InterPro" id="IPR017927">
    <property type="entry name" value="FAD-bd_FR_type"/>
</dbReference>
<feature type="binding site" evidence="10">
    <location>
        <begin position="514"/>
        <end position="515"/>
    </location>
    <ligand>
        <name>NADP(+)</name>
        <dbReference type="ChEBI" id="CHEBI:58349"/>
    </ligand>
</feature>
<evidence type="ECO:0000256" key="3">
    <source>
        <dbReference type="ARBA" id="ARBA00004496"/>
    </source>
</evidence>
<dbReference type="EC" id="1.18.1.-" evidence="10"/>
<dbReference type="PANTHER" id="PTHR19384">
    <property type="entry name" value="NITRIC OXIDE SYNTHASE-RELATED"/>
    <property type="match status" value="1"/>
</dbReference>
<dbReference type="HAMAP" id="MF_03178">
    <property type="entry name" value="NDOR1"/>
    <property type="match status" value="1"/>
</dbReference>
<dbReference type="Gene3D" id="3.40.50.80">
    <property type="entry name" value="Nucleotide-binding domain of ferredoxin-NADP reductase (FNR) module"/>
    <property type="match status" value="1"/>
</dbReference>
<protein>
    <recommendedName>
        <fullName evidence="10">NADPH-dependent diflavin oxidoreductase 1</fullName>
        <ecNumber evidence="10">1.18.1.-</ecNumber>
    </recommendedName>
    <alternativeName>
        <fullName evidence="10">NADPH-dependent FMN and FAD-containing oxidoreductase</fullName>
    </alternativeName>
</protein>
<evidence type="ECO:0000313" key="13">
    <source>
        <dbReference type="EMBL" id="KAJ1522765.1"/>
    </source>
</evidence>
<proteinExistence type="inferred from homology"/>
<comment type="similarity">
    <text evidence="10">In the C-terminal section; belongs to the flavoprotein pyridine nucleotide cytochrome reductase family.</text>
</comment>